<dbReference type="Pfam" id="PF07691">
    <property type="entry name" value="PA14"/>
    <property type="match status" value="1"/>
</dbReference>
<dbReference type="PROSITE" id="PS51257">
    <property type="entry name" value="PROKAR_LIPOPROTEIN"/>
    <property type="match status" value="1"/>
</dbReference>
<dbReference type="Pfam" id="PF25788">
    <property type="entry name" value="Ig_Rha78A_N"/>
    <property type="match status" value="1"/>
</dbReference>
<name>A0A399CYG4_9BACT</name>
<dbReference type="PANTHER" id="PTHR33307:SF6">
    <property type="entry name" value="ALPHA-RHAMNOSIDASE (EUROFUNG)-RELATED"/>
    <property type="match status" value="1"/>
</dbReference>
<dbReference type="Gene3D" id="2.60.420.10">
    <property type="entry name" value="Maltose phosphorylase, domain 3"/>
    <property type="match status" value="1"/>
</dbReference>
<evidence type="ECO:0000256" key="2">
    <source>
        <dbReference type="ARBA" id="ARBA00012652"/>
    </source>
</evidence>
<dbReference type="InterPro" id="IPR012341">
    <property type="entry name" value="6hp_glycosidase-like_sf"/>
</dbReference>
<reference evidence="5 6" key="1">
    <citation type="journal article" date="2015" name="Int. J. Syst. Evol. Microbiol.">
        <title>Mariniphaga sediminis sp. nov., isolated from coastal sediment.</title>
        <authorList>
            <person name="Wang F.Q."/>
            <person name="Shen Q.Y."/>
            <person name="Chen G.J."/>
            <person name="Du Z.J."/>
        </authorList>
    </citation>
    <scope>NUCLEOTIDE SEQUENCE [LARGE SCALE GENOMIC DNA]</scope>
    <source>
        <strain evidence="5 6">SY21</strain>
    </source>
</reference>
<dbReference type="GO" id="GO:0030596">
    <property type="term" value="F:alpha-L-rhamnosidase activity"/>
    <property type="evidence" value="ECO:0007669"/>
    <property type="project" value="UniProtKB-EC"/>
</dbReference>
<dbReference type="Pfam" id="PF08531">
    <property type="entry name" value="Bac_rhamnosid_N"/>
    <property type="match status" value="2"/>
</dbReference>
<sequence length="1144" mass="130184">MGSLIKINAVSLCVVVLLATILFSCSKKEEAVEVVDLTCEYLTNPTGIDEVSPRLNWKIHARKNNVKQQAYRIIVSSTPQKLEADEGDVWDSGKIISDKSSHIAYAGAGLKSRQKVFWKVGIWESETELPIWSDISTWEMAFLEDSDWTAKWIGHDENRLPVVGQKNPAPYFRKQFILDDDIQNARAYISGLGYYELFINGKKVGDRVLAPNQTNYDKRQQKSYYNGKITNMSTRVLYETHDITSYLRKGKNVVSVILGNGWYFQNERDEYVPLCYDTPRFIAQLEMNGSDNKTTTIISDESWKVSYGPILDNNIYFGEIYDARKEIPGWDLADFDDNSCDNASIVRAPEGSLHAQMSPPDKIIQTIKPVTISISKDSVYRYDFGTMFSGWVKLKVKGKRGNRLTLHFLEDNDRAYGQSDTYILKGEEIEEWEPRFTWHAFRYVEVNSSEIELTLENLEGRVVHTDVGQAGTFESSNPLFNRIMTDFEKTQLDNMHGGVTTDCPHRERRGYTGDGQIAAQAAIFSLDMRSFYTKWLNDIADSQNSETGLIPNTAPFHNGGQGSVAWASAIIIIPYYMYLYYGDVRILKKHYPAMIKYLGYLNTLKDNDGLIVEEELGEWVPPDTRVIDPSFVSSAFYYYVLKQMAVIAGVLEKTDDSSSFIEEAKNVKQAFNKRYLIPEKYSYSIGRQGANIFPLAFELVPENITEQVFGTLVRHIESGTKGHFDTGMMGTPYVLEVLTKYGRPDLAYTLMNQRDYPSFGYNIEKGATTLWETWTGKDSHSHPMFGSVCAWFFKGLAGINPDPDNPGFKHVIIKPNVVDELDFSKAKYESMYGEISSFWEYNDGLFSLEVKIPANTTATVYIPGNNVNNVTLDKAGARFIGVEGDFLRYEIHSGQYRFIAKNMNAFVKTPMLSIPVITPEDTILSYPGPVQVKMCQYSKNADIRYTLDGQQPDELSELYTKPIVINDSRTIKARVFREGATPGFTKDARIVFVDSLKNGLHYNYYNYFGDYSTMKIPDFSKLTPQKTGKLYEISLEKHAYMREYFALLIWGKIEIATKDIYTFTLSSNDGSRLYIDDKLVIDADKSESKQGISGDIELNKGRHKISVEYYQAGGARWLELFFKSANIELQQIPGNMLFSDELKQ</sequence>
<dbReference type="PROSITE" id="PS51820">
    <property type="entry name" value="PA14"/>
    <property type="match status" value="1"/>
</dbReference>
<comment type="caution">
    <text evidence="5">The sequence shown here is derived from an EMBL/GenBank/DDBJ whole genome shotgun (WGS) entry which is preliminary data.</text>
</comment>
<dbReference type="Pfam" id="PF17389">
    <property type="entry name" value="Bac_rhamnosid6H"/>
    <property type="match status" value="1"/>
</dbReference>
<dbReference type="Pfam" id="PF13290">
    <property type="entry name" value="CHB_HEX_C_1"/>
    <property type="match status" value="1"/>
</dbReference>
<dbReference type="InterPro" id="IPR008902">
    <property type="entry name" value="Rhamnosid_concanavalin"/>
</dbReference>
<accession>A0A399CYG4</accession>
<proteinExistence type="predicted"/>
<dbReference type="PANTHER" id="PTHR33307">
    <property type="entry name" value="ALPHA-RHAMNOSIDASE (EUROFUNG)"/>
    <property type="match status" value="1"/>
</dbReference>
<dbReference type="Pfam" id="PF17390">
    <property type="entry name" value="Bac_rhamnosid_C"/>
    <property type="match status" value="1"/>
</dbReference>
<organism evidence="5 6">
    <name type="scientific">Mariniphaga sediminis</name>
    <dbReference type="NCBI Taxonomy" id="1628158"/>
    <lineage>
        <taxon>Bacteria</taxon>
        <taxon>Pseudomonadati</taxon>
        <taxon>Bacteroidota</taxon>
        <taxon>Bacteroidia</taxon>
        <taxon>Marinilabiliales</taxon>
        <taxon>Prolixibacteraceae</taxon>
        <taxon>Mariniphaga</taxon>
    </lineage>
</organism>
<dbReference type="InterPro" id="IPR008928">
    <property type="entry name" value="6-hairpin_glycosidase_sf"/>
</dbReference>
<keyword evidence="6" id="KW-1185">Reference proteome</keyword>
<dbReference type="OrthoDB" id="9766741at2"/>
<evidence type="ECO:0000313" key="5">
    <source>
        <dbReference type="EMBL" id="RIH63110.1"/>
    </source>
</evidence>
<comment type="catalytic activity">
    <reaction evidence="1">
        <text>Hydrolysis of terminal non-reducing alpha-L-rhamnose residues in alpha-L-rhamnosides.</text>
        <dbReference type="EC" id="3.2.1.40"/>
    </reaction>
</comment>
<protein>
    <recommendedName>
        <fullName evidence="2">alpha-L-rhamnosidase</fullName>
        <ecNumber evidence="2">3.2.1.40</ecNumber>
    </recommendedName>
</protein>
<dbReference type="GO" id="GO:0005975">
    <property type="term" value="P:carbohydrate metabolic process"/>
    <property type="evidence" value="ECO:0007669"/>
    <property type="project" value="InterPro"/>
</dbReference>
<dbReference type="InterPro" id="IPR035398">
    <property type="entry name" value="Bac_rhamnosid_C"/>
</dbReference>
<dbReference type="SMART" id="SM00758">
    <property type="entry name" value="PA14"/>
    <property type="match status" value="1"/>
</dbReference>
<dbReference type="Gene3D" id="3.90.182.10">
    <property type="entry name" value="Toxin - Anthrax Protective Antigen,domain 1"/>
    <property type="match status" value="1"/>
</dbReference>
<evidence type="ECO:0000256" key="3">
    <source>
        <dbReference type="ARBA" id="ARBA00022801"/>
    </source>
</evidence>
<keyword evidence="3" id="KW-0378">Hydrolase</keyword>
<dbReference type="EMBL" id="QWET01000026">
    <property type="protein sequence ID" value="RIH63110.1"/>
    <property type="molecule type" value="Genomic_DNA"/>
</dbReference>
<dbReference type="InterPro" id="IPR035396">
    <property type="entry name" value="Bac_rhamnosid6H"/>
</dbReference>
<evidence type="ECO:0000259" key="4">
    <source>
        <dbReference type="PROSITE" id="PS51820"/>
    </source>
</evidence>
<dbReference type="RefSeq" id="WP_119351994.1">
    <property type="nucleotide sequence ID" value="NZ_QWET01000026.1"/>
</dbReference>
<dbReference type="EC" id="3.2.1.40" evidence="2"/>
<dbReference type="InterPro" id="IPR011658">
    <property type="entry name" value="PA14_dom"/>
</dbReference>
<dbReference type="InterPro" id="IPR037524">
    <property type="entry name" value="PA14/GLEYA"/>
</dbReference>
<dbReference type="AlphaFoldDB" id="A0A399CYG4"/>
<feature type="domain" description="PA14" evidence="4">
    <location>
        <begin position="995"/>
        <end position="1136"/>
    </location>
</feature>
<dbReference type="Gene3D" id="2.60.40.10">
    <property type="entry name" value="Immunoglobulins"/>
    <property type="match status" value="1"/>
</dbReference>
<dbReference type="Pfam" id="PF05592">
    <property type="entry name" value="Bac_rhamnosid"/>
    <property type="match status" value="1"/>
</dbReference>
<dbReference type="SUPFAM" id="SSF56988">
    <property type="entry name" value="Anthrax protective antigen"/>
    <property type="match status" value="1"/>
</dbReference>
<dbReference type="InterPro" id="IPR059177">
    <property type="entry name" value="GH29D-like_dom"/>
</dbReference>
<evidence type="ECO:0000313" key="6">
    <source>
        <dbReference type="Proteomes" id="UP000266441"/>
    </source>
</evidence>
<dbReference type="InterPro" id="IPR016007">
    <property type="entry name" value="Alpha_rhamnosid"/>
</dbReference>
<evidence type="ECO:0000256" key="1">
    <source>
        <dbReference type="ARBA" id="ARBA00001445"/>
    </source>
</evidence>
<dbReference type="InterPro" id="IPR013737">
    <property type="entry name" value="Bac_rhamnosid_N"/>
</dbReference>
<dbReference type="SUPFAM" id="SSF48208">
    <property type="entry name" value="Six-hairpin glycosidases"/>
    <property type="match status" value="1"/>
</dbReference>
<dbReference type="InterPro" id="IPR013783">
    <property type="entry name" value="Ig-like_fold"/>
</dbReference>
<dbReference type="Proteomes" id="UP000266441">
    <property type="component" value="Unassembled WGS sequence"/>
</dbReference>
<gene>
    <name evidence="5" type="ORF">D1164_21625</name>
</gene>
<dbReference type="Gene3D" id="2.60.120.260">
    <property type="entry name" value="Galactose-binding domain-like"/>
    <property type="match status" value="2"/>
</dbReference>
<dbReference type="Gene3D" id="1.50.10.10">
    <property type="match status" value="1"/>
</dbReference>